<dbReference type="OrthoDB" id="2830at2157"/>
<dbReference type="STRING" id="1580092.NADRNF5_2087"/>
<dbReference type="RefSeq" id="WP_202812730.1">
    <property type="nucleotide sequence ID" value="NZ_CP011070.1"/>
</dbReference>
<dbReference type="Gene3D" id="3.40.50.2300">
    <property type="match status" value="1"/>
</dbReference>
<sequence>MTKSNMNYKVMIVDDSSFMRTLLSKIFSNTSGVGEIYQANNGAEALTTYKDKKPDLVTMDIDMPEMDGIEAAKRIKSIDPNAKIVMVSSSDKKNTRDEAAKIGVSQYIRKPFDRLEIKRTIESLSNE</sequence>
<reference evidence="2 3" key="2">
    <citation type="journal article" date="2016" name="ISME J.">
        <title>Physiological and genomic characterization of two novel marine thaumarchaeal strains indicates niche differentiation.</title>
        <authorList>
            <person name="Bayer B."/>
            <person name="Vojvoda J."/>
            <person name="Offre P."/>
            <person name="Alves R.J."/>
            <person name="Elisabeth N.H."/>
            <person name="Garcia J.A."/>
            <person name="Volland J.M."/>
            <person name="Srivastava A."/>
            <person name="Schleper C."/>
            <person name="Herndl G.J."/>
        </authorList>
    </citation>
    <scope>NUCLEOTIDE SEQUENCE [LARGE SCALE GENOMIC DNA]</scope>
    <source>
        <strain evidence="2 3">NF5</strain>
    </source>
</reference>
<dbReference type="GeneID" id="24821253"/>
<dbReference type="PANTHER" id="PTHR43228">
    <property type="entry name" value="TWO-COMPONENT RESPONSE REGULATOR"/>
    <property type="match status" value="1"/>
</dbReference>
<reference evidence="3" key="1">
    <citation type="submission" date="2015-03" db="EMBL/GenBank/DDBJ databases">
        <title>Characterization of two novel Thaumarchaeota isolated from the Northern Adriatic Sea.</title>
        <authorList>
            <person name="Bayer B."/>
            <person name="Vojvoda J."/>
            <person name="Offre P."/>
            <person name="Srivastava A."/>
            <person name="Elisabeth N."/>
            <person name="Garcia J.A.L."/>
            <person name="Schleper C."/>
            <person name="Herndl G.J."/>
        </authorList>
    </citation>
    <scope>NUCLEOTIDE SEQUENCE [LARGE SCALE GENOMIC DNA]</scope>
    <source>
        <strain evidence="3">NF5</strain>
    </source>
</reference>
<dbReference type="InterPro" id="IPR052048">
    <property type="entry name" value="ST_Response_Regulator"/>
</dbReference>
<dbReference type="InterPro" id="IPR001789">
    <property type="entry name" value="Sig_transdc_resp-reg_receiver"/>
</dbReference>
<dbReference type="Proteomes" id="UP000032408">
    <property type="component" value="Chromosome"/>
</dbReference>
<dbReference type="GO" id="GO:0000160">
    <property type="term" value="P:phosphorelay signal transduction system"/>
    <property type="evidence" value="ECO:0007669"/>
    <property type="project" value="InterPro"/>
</dbReference>
<organism evidence="2 3">
    <name type="scientific">Nitrosopumilus adriaticus</name>
    <dbReference type="NCBI Taxonomy" id="1580092"/>
    <lineage>
        <taxon>Archaea</taxon>
        <taxon>Nitrososphaerota</taxon>
        <taxon>Nitrososphaeria</taxon>
        <taxon>Nitrosopumilales</taxon>
        <taxon>Nitrosopumilaceae</taxon>
        <taxon>Nitrosopumilus</taxon>
    </lineage>
</organism>
<dbReference type="InterPro" id="IPR011006">
    <property type="entry name" value="CheY-like_superfamily"/>
</dbReference>
<dbReference type="SUPFAM" id="SSF52172">
    <property type="entry name" value="CheY-like"/>
    <property type="match status" value="1"/>
</dbReference>
<dbReference type="PROSITE" id="PS50110">
    <property type="entry name" value="RESPONSE_REGULATORY"/>
    <property type="match status" value="1"/>
</dbReference>
<accession>A0A0D5C5W6</accession>
<keyword evidence="3" id="KW-1185">Reference proteome</keyword>
<evidence type="ECO:0000259" key="1">
    <source>
        <dbReference type="PROSITE" id="PS50110"/>
    </source>
</evidence>
<dbReference type="AlphaFoldDB" id="A0A0D5C5W6"/>
<dbReference type="Pfam" id="PF00072">
    <property type="entry name" value="Response_reg"/>
    <property type="match status" value="1"/>
</dbReference>
<dbReference type="EMBL" id="CP011070">
    <property type="protein sequence ID" value="AJW71760.1"/>
    <property type="molecule type" value="Genomic_DNA"/>
</dbReference>
<dbReference type="HOGENOM" id="CLU_000445_69_15_2"/>
<evidence type="ECO:0000313" key="2">
    <source>
        <dbReference type="EMBL" id="AJW71760.1"/>
    </source>
</evidence>
<dbReference type="SMART" id="SM00448">
    <property type="entry name" value="REC"/>
    <property type="match status" value="1"/>
</dbReference>
<protein>
    <submittedName>
        <fullName evidence="2">Putative chemotaxis response regulator receiver protein CheY</fullName>
    </submittedName>
</protein>
<dbReference type="PANTHER" id="PTHR43228:SF1">
    <property type="entry name" value="TWO-COMPONENT RESPONSE REGULATOR ARR22"/>
    <property type="match status" value="1"/>
</dbReference>
<proteinExistence type="predicted"/>
<dbReference type="KEGG" id="nin:NADRNF5_2087"/>
<evidence type="ECO:0000313" key="3">
    <source>
        <dbReference type="Proteomes" id="UP000032408"/>
    </source>
</evidence>
<feature type="domain" description="Response regulatory" evidence="1">
    <location>
        <begin position="9"/>
        <end position="125"/>
    </location>
</feature>
<name>A0A0D5C5W6_9ARCH</name>
<gene>
    <name evidence="2" type="primary">cheY</name>
    <name evidence="2" type="ORF">NADRNF5_2087</name>
</gene>